<protein>
    <recommendedName>
        <fullName evidence="4">Elongin-A</fullName>
    </recommendedName>
</protein>
<dbReference type="Proteomes" id="UP000258309">
    <property type="component" value="Unassembled WGS sequence"/>
</dbReference>
<feature type="compositionally biased region" description="Acidic residues" evidence="1">
    <location>
        <begin position="278"/>
        <end position="288"/>
    </location>
</feature>
<sequence length="397" mass="44285">MPAPSLIDLSLVDVGDFEYWKLRTILQRIDSAEQLHQIELNSPQIQGDDAELWKALIARDIPNWKEKNYVPKNPRRWYEVYCKYKKEHRREIARDEEVLRNTMLGIKKERETHVSRVVDLRTLPKVPKDPRMLANNGGVPLGKTRGSGRDTPSVLSWNAGSKTKMTDGKSVLTRARREAKEISQRSRMVNKIGAKPGQVLRAPTGMVNNYRKEAEPPLRILTKKRTTDIPHRSTALSASSLEEREQRLRALTNPSGSGARGDQSAVAKPTYVGSSSSEDGDEDSDVDIFGEQIESKSRPPSTSNLTRRSNPDLRSLPPTNSLSSPPSRPQSKPSNLISSIISKPKSAPPASSKSSYSSSTTTEASRIRTSSPAQPMNPKRRAEVDIFNRGAKKPRHP</sequence>
<dbReference type="OrthoDB" id="21513at2759"/>
<proteinExistence type="predicted"/>
<feature type="compositionally biased region" description="Low complexity" evidence="1">
    <location>
        <begin position="313"/>
        <end position="364"/>
    </location>
</feature>
<dbReference type="AlphaFoldDB" id="A0A3E2HPH1"/>
<dbReference type="Gene3D" id="6.10.250.3180">
    <property type="match status" value="1"/>
</dbReference>
<dbReference type="GO" id="GO:0070449">
    <property type="term" value="C:elongin complex"/>
    <property type="evidence" value="ECO:0007669"/>
    <property type="project" value="InterPro"/>
</dbReference>
<dbReference type="GO" id="GO:0006368">
    <property type="term" value="P:transcription elongation by RNA polymerase II"/>
    <property type="evidence" value="ECO:0007669"/>
    <property type="project" value="InterPro"/>
</dbReference>
<feature type="region of interest" description="Disordered" evidence="1">
    <location>
        <begin position="128"/>
        <end position="153"/>
    </location>
</feature>
<dbReference type="Pfam" id="PF06881">
    <property type="entry name" value="Elongin_A"/>
    <property type="match status" value="1"/>
</dbReference>
<keyword evidence="3" id="KW-1185">Reference proteome</keyword>
<gene>
    <name evidence="2" type="ORF">B7463_g1169</name>
</gene>
<dbReference type="EMBL" id="NCSJ02000011">
    <property type="protein sequence ID" value="RFU35247.1"/>
    <property type="molecule type" value="Genomic_DNA"/>
</dbReference>
<feature type="non-terminal residue" evidence="2">
    <location>
        <position position="1"/>
    </location>
</feature>
<dbReference type="InterPro" id="IPR010684">
    <property type="entry name" value="RNA_pol_II_trans_fac_SIII_A"/>
</dbReference>
<name>A0A3E2HPH1_SCYLI</name>
<organism evidence="2 3">
    <name type="scientific">Scytalidium lignicola</name>
    <name type="common">Hyphomycete</name>
    <dbReference type="NCBI Taxonomy" id="5539"/>
    <lineage>
        <taxon>Eukaryota</taxon>
        <taxon>Fungi</taxon>
        <taxon>Dikarya</taxon>
        <taxon>Ascomycota</taxon>
        <taxon>Pezizomycotina</taxon>
        <taxon>Leotiomycetes</taxon>
        <taxon>Leotiomycetes incertae sedis</taxon>
        <taxon>Scytalidium</taxon>
    </lineage>
</organism>
<dbReference type="PANTHER" id="PTHR15141">
    <property type="entry name" value="TRANSCRIPTION ELONGATION FACTOR B POLYPEPTIDE 3"/>
    <property type="match status" value="1"/>
</dbReference>
<dbReference type="OMA" id="DCWYDVY"/>
<dbReference type="PANTHER" id="PTHR15141:SF76">
    <property type="entry name" value="TRANSCRIPTION ELONGATION FACTOR B POLYPEPTIDE 3"/>
    <property type="match status" value="1"/>
</dbReference>
<dbReference type="InterPro" id="IPR051870">
    <property type="entry name" value="Elongin-A_domain"/>
</dbReference>
<feature type="non-terminal residue" evidence="2">
    <location>
        <position position="397"/>
    </location>
</feature>
<dbReference type="STRING" id="5539.A0A3E2HPH1"/>
<comment type="caution">
    <text evidence="2">The sequence shown here is derived from an EMBL/GenBank/DDBJ whole genome shotgun (WGS) entry which is preliminary data.</text>
</comment>
<evidence type="ECO:0000313" key="3">
    <source>
        <dbReference type="Proteomes" id="UP000258309"/>
    </source>
</evidence>
<evidence type="ECO:0000313" key="2">
    <source>
        <dbReference type="EMBL" id="RFU35247.1"/>
    </source>
</evidence>
<reference evidence="2 3" key="1">
    <citation type="submission" date="2018-05" db="EMBL/GenBank/DDBJ databases">
        <title>Draft genome sequence of Scytalidium lignicola DSM 105466, a ubiquitous saprotrophic fungus.</title>
        <authorList>
            <person name="Buettner E."/>
            <person name="Gebauer A.M."/>
            <person name="Hofrichter M."/>
            <person name="Liers C."/>
            <person name="Kellner H."/>
        </authorList>
    </citation>
    <scope>NUCLEOTIDE SEQUENCE [LARGE SCALE GENOMIC DNA]</scope>
    <source>
        <strain evidence="2 3">DSM 105466</strain>
    </source>
</reference>
<evidence type="ECO:0000256" key="1">
    <source>
        <dbReference type="SAM" id="MobiDB-lite"/>
    </source>
</evidence>
<evidence type="ECO:0008006" key="4">
    <source>
        <dbReference type="Google" id="ProtNLM"/>
    </source>
</evidence>
<accession>A0A3E2HPH1</accession>
<feature type="region of interest" description="Disordered" evidence="1">
    <location>
        <begin position="223"/>
        <end position="397"/>
    </location>
</feature>
<feature type="compositionally biased region" description="Polar residues" evidence="1">
    <location>
        <begin position="298"/>
        <end position="308"/>
    </location>
</feature>